<protein>
    <submittedName>
        <fullName evidence="2">Uncharacterized protein</fullName>
    </submittedName>
</protein>
<evidence type="ECO:0000256" key="1">
    <source>
        <dbReference type="SAM" id="MobiDB-lite"/>
    </source>
</evidence>
<dbReference type="SUPFAM" id="SSF48592">
    <property type="entry name" value="GroEL equatorial domain-like"/>
    <property type="match status" value="1"/>
</dbReference>
<evidence type="ECO:0000313" key="2">
    <source>
        <dbReference type="EMBL" id="KKL57561.1"/>
    </source>
</evidence>
<dbReference type="Gene3D" id="1.10.560.10">
    <property type="entry name" value="GroEL-like equatorial domain"/>
    <property type="match status" value="1"/>
</dbReference>
<dbReference type="InterPro" id="IPR027413">
    <property type="entry name" value="GROEL-like_equatorial_sf"/>
</dbReference>
<proteinExistence type="predicted"/>
<feature type="non-terminal residue" evidence="2">
    <location>
        <position position="44"/>
    </location>
</feature>
<organism evidence="2">
    <name type="scientific">marine sediment metagenome</name>
    <dbReference type="NCBI Taxonomy" id="412755"/>
    <lineage>
        <taxon>unclassified sequences</taxon>
        <taxon>metagenomes</taxon>
        <taxon>ecological metagenomes</taxon>
    </lineage>
</organism>
<accession>A0A0F9DUX3</accession>
<sequence length="44" mass="4468">MGVTSLVDAANKTSEHAGDGTSTCMVLAKAIYEAGRKLAGSELI</sequence>
<comment type="caution">
    <text evidence="2">The sequence shown here is derived from an EMBL/GenBank/DDBJ whole genome shotgun (WGS) entry which is preliminary data.</text>
</comment>
<reference evidence="2" key="1">
    <citation type="journal article" date="2015" name="Nature">
        <title>Complex archaea that bridge the gap between prokaryotes and eukaryotes.</title>
        <authorList>
            <person name="Spang A."/>
            <person name="Saw J.H."/>
            <person name="Jorgensen S.L."/>
            <person name="Zaremba-Niedzwiedzka K."/>
            <person name="Martijn J."/>
            <person name="Lind A.E."/>
            <person name="van Eijk R."/>
            <person name="Schleper C."/>
            <person name="Guy L."/>
            <person name="Ettema T.J."/>
        </authorList>
    </citation>
    <scope>NUCLEOTIDE SEQUENCE</scope>
</reference>
<dbReference type="AlphaFoldDB" id="A0A0F9DUX3"/>
<name>A0A0F9DUX3_9ZZZZ</name>
<feature type="region of interest" description="Disordered" evidence="1">
    <location>
        <begin position="1"/>
        <end position="20"/>
    </location>
</feature>
<dbReference type="EMBL" id="LAZR01030124">
    <property type="protein sequence ID" value="KKL57561.1"/>
    <property type="molecule type" value="Genomic_DNA"/>
</dbReference>
<gene>
    <name evidence="2" type="ORF">LCGC14_2234210</name>
</gene>